<evidence type="ECO:0000313" key="4">
    <source>
        <dbReference type="Proteomes" id="UP000664521"/>
    </source>
</evidence>
<dbReference type="OrthoDB" id="3514033at2759"/>
<proteinExistence type="predicted"/>
<dbReference type="AlphaFoldDB" id="A0A8H3FQ72"/>
<feature type="compositionally biased region" description="Acidic residues" evidence="1">
    <location>
        <begin position="131"/>
        <end position="144"/>
    </location>
</feature>
<keyword evidence="4" id="KW-1185">Reference proteome</keyword>
<gene>
    <name evidence="3" type="ORF">HETSPECPRED_006488</name>
</gene>
<comment type="caution">
    <text evidence="3">The sequence shown here is derived from an EMBL/GenBank/DDBJ whole genome shotgun (WGS) entry which is preliminary data.</text>
</comment>
<evidence type="ECO:0000256" key="1">
    <source>
        <dbReference type="SAM" id="MobiDB-lite"/>
    </source>
</evidence>
<feature type="compositionally biased region" description="Acidic residues" evidence="1">
    <location>
        <begin position="274"/>
        <end position="286"/>
    </location>
</feature>
<feature type="compositionally biased region" description="Polar residues" evidence="1">
    <location>
        <begin position="220"/>
        <end position="234"/>
    </location>
</feature>
<dbReference type="InterPro" id="IPR043069">
    <property type="entry name" value="Stc1_sf"/>
</dbReference>
<protein>
    <recommendedName>
        <fullName evidence="2">Stc1 domain-containing protein</fullName>
    </recommendedName>
</protein>
<dbReference type="Gene3D" id="3.30.60.210">
    <property type="entry name" value="Stc1 domain"/>
    <property type="match status" value="1"/>
</dbReference>
<accession>A0A8H3FQ72</accession>
<feature type="domain" description="Stc1" evidence="2">
    <location>
        <begin position="32"/>
        <end position="116"/>
    </location>
</feature>
<dbReference type="EMBL" id="CAJPDS010000043">
    <property type="protein sequence ID" value="CAF9927032.1"/>
    <property type="molecule type" value="Genomic_DNA"/>
</dbReference>
<feature type="compositionally biased region" description="Basic and acidic residues" evidence="1">
    <location>
        <begin position="163"/>
        <end position="175"/>
    </location>
</feature>
<reference evidence="3" key="1">
    <citation type="submission" date="2021-03" db="EMBL/GenBank/DDBJ databases">
        <authorList>
            <person name="Tagirdzhanova G."/>
        </authorList>
    </citation>
    <scope>NUCLEOTIDE SEQUENCE</scope>
</reference>
<organism evidence="3 4">
    <name type="scientific">Heterodermia speciosa</name>
    <dbReference type="NCBI Taxonomy" id="116794"/>
    <lineage>
        <taxon>Eukaryota</taxon>
        <taxon>Fungi</taxon>
        <taxon>Dikarya</taxon>
        <taxon>Ascomycota</taxon>
        <taxon>Pezizomycotina</taxon>
        <taxon>Lecanoromycetes</taxon>
        <taxon>OSLEUM clade</taxon>
        <taxon>Lecanoromycetidae</taxon>
        <taxon>Caliciales</taxon>
        <taxon>Physciaceae</taxon>
        <taxon>Heterodermia</taxon>
    </lineage>
</organism>
<evidence type="ECO:0000259" key="2">
    <source>
        <dbReference type="Pfam" id="PF12898"/>
    </source>
</evidence>
<sequence>MPSSKPYSIYAGGYSEQKKARLEATKLPDKIKCKQCNKLKAKDAYSQRQLTDFRQRLARNPKLAEESSATVICRTCTGAQVTELECTQCNTIKALEGFTKAQRRDPDFARCILCVNADLREPTAGPKKESSDEDGDDDSDDDDGVTNRYADTISTAGTGKTANIEHEMAKAHINTDSDDSDDNPFGPKKSHTQPNKQVREKSKATTSFTGYDAAGKAYRQSKTPSVAATTTSRGTIAPRSKFGRVKSDQDPKNPKGLIEVSPEAMAVGRQVYTGDDDTDSDDYGYI</sequence>
<dbReference type="Proteomes" id="UP000664521">
    <property type="component" value="Unassembled WGS sequence"/>
</dbReference>
<feature type="compositionally biased region" description="Polar residues" evidence="1">
    <location>
        <begin position="152"/>
        <end position="161"/>
    </location>
</feature>
<feature type="region of interest" description="Disordered" evidence="1">
    <location>
        <begin position="122"/>
        <end position="286"/>
    </location>
</feature>
<name>A0A8H3FQ72_9LECA</name>
<dbReference type="InterPro" id="IPR024630">
    <property type="entry name" value="Stc1"/>
</dbReference>
<evidence type="ECO:0000313" key="3">
    <source>
        <dbReference type="EMBL" id="CAF9927032.1"/>
    </source>
</evidence>
<dbReference type="Pfam" id="PF12898">
    <property type="entry name" value="Stc1"/>
    <property type="match status" value="1"/>
</dbReference>